<name>A0A1L3Q3M9_9EURY</name>
<dbReference type="InterPro" id="IPR032816">
    <property type="entry name" value="VTT_dom"/>
</dbReference>
<feature type="transmembrane region" description="Helical" evidence="1">
    <location>
        <begin position="67"/>
        <end position="98"/>
    </location>
</feature>
<reference evidence="4 8" key="3">
    <citation type="submission" date="2018-10" db="EMBL/GenBank/DDBJ databases">
        <title>Cultivation of a novel Methanohalophilus strain from Kebrit Deep of the Red Sea and a genomic comparison of members of the genus Methanohalophilus.</title>
        <authorList>
            <person name="Guan Y."/>
            <person name="Ngugi D.K."/>
            <person name="Stingl U."/>
        </authorList>
    </citation>
    <scope>NUCLEOTIDE SEQUENCE [LARGE SCALE GENOMIC DNA]</scope>
    <source>
        <strain evidence="4 8">DSM 3094</strain>
    </source>
</reference>
<dbReference type="EMBL" id="FNMU01000007">
    <property type="protein sequence ID" value="SDW98244.1"/>
    <property type="molecule type" value="Genomic_DNA"/>
</dbReference>
<evidence type="ECO:0000313" key="4">
    <source>
        <dbReference type="EMBL" id="RNI07739.1"/>
    </source>
</evidence>
<evidence type="ECO:0000313" key="3">
    <source>
        <dbReference type="EMBL" id="APH39450.1"/>
    </source>
</evidence>
<evidence type="ECO:0000259" key="2">
    <source>
        <dbReference type="Pfam" id="PF09335"/>
    </source>
</evidence>
<evidence type="ECO:0000313" key="8">
    <source>
        <dbReference type="Proteomes" id="UP000267921"/>
    </source>
</evidence>
<feature type="domain" description="VTT" evidence="2">
    <location>
        <begin position="92"/>
        <end position="202"/>
    </location>
</feature>
<dbReference type="Proteomes" id="UP000186879">
    <property type="component" value="Chromosome"/>
</dbReference>
<dbReference type="OrthoDB" id="121782at2157"/>
<accession>A0A1L3Q3M9</accession>
<evidence type="ECO:0000313" key="5">
    <source>
        <dbReference type="EMBL" id="SDW98244.1"/>
    </source>
</evidence>
<evidence type="ECO:0000313" key="7">
    <source>
        <dbReference type="Proteomes" id="UP000198669"/>
    </source>
</evidence>
<keyword evidence="1" id="KW-0472">Membrane</keyword>
<feature type="transmembrane region" description="Helical" evidence="1">
    <location>
        <begin position="104"/>
        <end position="125"/>
    </location>
</feature>
<dbReference type="KEGG" id="mhaz:BHR79_08125"/>
<organism evidence="3 6">
    <name type="scientific">Methanohalophilus halophilus</name>
    <dbReference type="NCBI Taxonomy" id="2177"/>
    <lineage>
        <taxon>Archaea</taxon>
        <taxon>Methanobacteriati</taxon>
        <taxon>Methanobacteriota</taxon>
        <taxon>Stenosarchaea group</taxon>
        <taxon>Methanomicrobia</taxon>
        <taxon>Methanosarcinales</taxon>
        <taxon>Methanosarcinaceae</taxon>
        <taxon>Methanohalophilus</taxon>
    </lineage>
</organism>
<evidence type="ECO:0000256" key="1">
    <source>
        <dbReference type="SAM" id="Phobius"/>
    </source>
</evidence>
<keyword evidence="1" id="KW-1133">Transmembrane helix</keyword>
<proteinExistence type="predicted"/>
<feature type="transmembrane region" description="Helical" evidence="1">
    <location>
        <begin position="154"/>
        <end position="178"/>
    </location>
</feature>
<evidence type="ECO:0000313" key="6">
    <source>
        <dbReference type="Proteomes" id="UP000186879"/>
    </source>
</evidence>
<reference evidence="5 7" key="2">
    <citation type="submission" date="2016-10" db="EMBL/GenBank/DDBJ databases">
        <authorList>
            <person name="de Groot N.N."/>
        </authorList>
    </citation>
    <scope>NUCLEOTIDE SEQUENCE [LARGE SCALE GENOMIC DNA]</scope>
    <source>
        <strain evidence="5 7">Z-7982</strain>
    </source>
</reference>
<protein>
    <submittedName>
        <fullName evidence="5">Membrane protein YqaA, SNARE-associated domain</fullName>
    </submittedName>
</protein>
<keyword evidence="6" id="KW-1185">Reference proteome</keyword>
<dbReference type="EMBL" id="CP017921">
    <property type="protein sequence ID" value="APH39450.1"/>
    <property type="molecule type" value="Genomic_DNA"/>
</dbReference>
<dbReference type="AlphaFoldDB" id="A0A1L3Q3M9"/>
<feature type="transmembrane region" description="Helical" evidence="1">
    <location>
        <begin position="34"/>
        <end position="55"/>
    </location>
</feature>
<dbReference type="STRING" id="2177.BHR79_08125"/>
<dbReference type="Pfam" id="PF09335">
    <property type="entry name" value="VTT_dom"/>
    <property type="match status" value="1"/>
</dbReference>
<reference evidence="3 6" key="1">
    <citation type="submission" date="2016-10" db="EMBL/GenBank/DDBJ databases">
        <title>Methanohalophilus halophilus.</title>
        <authorList>
            <person name="L'haridon S."/>
        </authorList>
    </citation>
    <scope>NUCLEOTIDE SEQUENCE [LARGE SCALE GENOMIC DNA]</scope>
    <source>
        <strain evidence="3 6">Z-7982</strain>
    </source>
</reference>
<gene>
    <name evidence="3" type="ORF">BHR79_08125</name>
    <name evidence="4" type="ORF">EFE40_09340</name>
    <name evidence="5" type="ORF">SAMN04515625_2010</name>
</gene>
<sequence>MSTKKTGKRADYSDYLVGLCKNRMNNTSGRYNNIIIFVLIALFIITWSIFLHYYPPKLIVSTLGINNTYLAIFLLSLIGGVSTFTSTTFYTVLITIALSEVNPVWLGLIASLGLTLGDLLFYYMGRKGKQCVPGKYEAKVIKLAAKLEQINDKLIILIIFLYSLTPLPSDILAIGLAFGGFPVKKLIPPLFVGNFVLIVLLVEFSRLGYGIL</sequence>
<dbReference type="EMBL" id="RJJG01000007">
    <property type="protein sequence ID" value="RNI07739.1"/>
    <property type="molecule type" value="Genomic_DNA"/>
</dbReference>
<dbReference type="Proteomes" id="UP000198669">
    <property type="component" value="Unassembled WGS sequence"/>
</dbReference>
<feature type="transmembrane region" description="Helical" evidence="1">
    <location>
        <begin position="190"/>
        <end position="209"/>
    </location>
</feature>
<dbReference type="Proteomes" id="UP000267921">
    <property type="component" value="Unassembled WGS sequence"/>
</dbReference>
<keyword evidence="1" id="KW-0812">Transmembrane</keyword>